<evidence type="ECO:0000256" key="5">
    <source>
        <dbReference type="SAM" id="Phobius"/>
    </source>
</evidence>
<dbReference type="InterPro" id="IPR023271">
    <property type="entry name" value="Aquaporin-like"/>
</dbReference>
<keyword evidence="3 5" id="KW-1133">Transmembrane helix</keyword>
<dbReference type="SUPFAM" id="SSF81338">
    <property type="entry name" value="Aquaporin-like"/>
    <property type="match status" value="1"/>
</dbReference>
<evidence type="ECO:0000256" key="3">
    <source>
        <dbReference type="ARBA" id="ARBA00022989"/>
    </source>
</evidence>
<dbReference type="AlphaFoldDB" id="A0A6C0DBG6"/>
<keyword evidence="4 5" id="KW-0472">Membrane</keyword>
<dbReference type="GO" id="GO:0016020">
    <property type="term" value="C:membrane"/>
    <property type="evidence" value="ECO:0007669"/>
    <property type="project" value="UniProtKB-SubCell"/>
</dbReference>
<name>A0A6C0DBG6_9ZZZZ</name>
<organism evidence="6">
    <name type="scientific">viral metagenome</name>
    <dbReference type="NCBI Taxonomy" id="1070528"/>
    <lineage>
        <taxon>unclassified sequences</taxon>
        <taxon>metagenomes</taxon>
        <taxon>organismal metagenomes</taxon>
    </lineage>
</organism>
<feature type="transmembrane region" description="Helical" evidence="5">
    <location>
        <begin position="68"/>
        <end position="86"/>
    </location>
</feature>
<comment type="subcellular location">
    <subcellularLocation>
        <location evidence="1">Membrane</location>
        <topology evidence="1">Multi-pass membrane protein</topology>
    </subcellularLocation>
</comment>
<reference evidence="6" key="1">
    <citation type="journal article" date="2020" name="Nature">
        <title>Giant virus diversity and host interactions through global metagenomics.</title>
        <authorList>
            <person name="Schulz F."/>
            <person name="Roux S."/>
            <person name="Paez-Espino D."/>
            <person name="Jungbluth S."/>
            <person name="Walsh D.A."/>
            <person name="Denef V.J."/>
            <person name="McMahon K.D."/>
            <person name="Konstantinidis K.T."/>
            <person name="Eloe-Fadrosh E.A."/>
            <person name="Kyrpides N.C."/>
            <person name="Woyke T."/>
        </authorList>
    </citation>
    <scope>NUCLEOTIDE SEQUENCE</scope>
    <source>
        <strain evidence="6">GVMAG-M-3300023174-132</strain>
    </source>
</reference>
<feature type="transmembrane region" description="Helical" evidence="5">
    <location>
        <begin position="29"/>
        <end position="48"/>
    </location>
</feature>
<keyword evidence="2 5" id="KW-0812">Transmembrane</keyword>
<accession>A0A6C0DBG6</accession>
<evidence type="ECO:0000313" key="6">
    <source>
        <dbReference type="EMBL" id="QHT13730.1"/>
    </source>
</evidence>
<evidence type="ECO:0000256" key="1">
    <source>
        <dbReference type="ARBA" id="ARBA00004141"/>
    </source>
</evidence>
<dbReference type="PRINTS" id="PR00783">
    <property type="entry name" value="MINTRINSICP"/>
</dbReference>
<evidence type="ECO:0000256" key="2">
    <source>
        <dbReference type="ARBA" id="ARBA00022692"/>
    </source>
</evidence>
<proteinExistence type="predicted"/>
<protein>
    <recommendedName>
        <fullName evidence="7">Major intrinsic protein</fullName>
    </recommendedName>
</protein>
<sequence length="91" mass="9629">MVNPVAIATEFVGTFIFLYVIVATGNPWAIGATLAILAYLAGSISGGHFNPAVTMMFLWNRGIASDNAVAYVLAQVAAGILAVMTWKRIRA</sequence>
<evidence type="ECO:0000256" key="4">
    <source>
        <dbReference type="ARBA" id="ARBA00023136"/>
    </source>
</evidence>
<dbReference type="EMBL" id="MN739576">
    <property type="protein sequence ID" value="QHT13730.1"/>
    <property type="molecule type" value="Genomic_DNA"/>
</dbReference>
<evidence type="ECO:0008006" key="7">
    <source>
        <dbReference type="Google" id="ProtNLM"/>
    </source>
</evidence>
<dbReference type="GO" id="GO:0015267">
    <property type="term" value="F:channel activity"/>
    <property type="evidence" value="ECO:0007669"/>
    <property type="project" value="InterPro"/>
</dbReference>
<dbReference type="Pfam" id="PF00230">
    <property type="entry name" value="MIP"/>
    <property type="match status" value="1"/>
</dbReference>
<dbReference type="InterPro" id="IPR000425">
    <property type="entry name" value="MIP"/>
</dbReference>
<dbReference type="Gene3D" id="1.20.1080.10">
    <property type="entry name" value="Glycerol uptake facilitator protein"/>
    <property type="match status" value="1"/>
</dbReference>
<feature type="transmembrane region" description="Helical" evidence="5">
    <location>
        <begin position="6"/>
        <end position="22"/>
    </location>
</feature>
<dbReference type="InterPro" id="IPR034294">
    <property type="entry name" value="Aquaporin_transptr"/>
</dbReference>
<dbReference type="PANTHER" id="PTHR45687">
    <property type="entry name" value="AQUAPORIN OR AQUAGLYCEROPORIN RELATED"/>
    <property type="match status" value="1"/>
</dbReference>